<keyword evidence="4" id="KW-1185">Reference proteome</keyword>
<dbReference type="PANTHER" id="PTHR37038">
    <property type="entry name" value="TRANSCRIPTIONAL REGULATOR-RELATED"/>
    <property type="match status" value="1"/>
</dbReference>
<dbReference type="PROSITE" id="PS50005">
    <property type="entry name" value="TPR"/>
    <property type="match status" value="2"/>
</dbReference>
<dbReference type="Gene3D" id="1.10.260.40">
    <property type="entry name" value="lambda repressor-like DNA-binding domains"/>
    <property type="match status" value="1"/>
</dbReference>
<dbReference type="SMART" id="SM00530">
    <property type="entry name" value="HTH_XRE"/>
    <property type="match status" value="1"/>
</dbReference>
<proteinExistence type="predicted"/>
<evidence type="ECO:0000256" key="1">
    <source>
        <dbReference type="PROSITE-ProRule" id="PRU00339"/>
    </source>
</evidence>
<feature type="repeat" description="TPR" evidence="1">
    <location>
        <begin position="233"/>
        <end position="266"/>
    </location>
</feature>
<name>A0ABW0TZX9_9BACL</name>
<dbReference type="EMBL" id="JBHSNP010000027">
    <property type="protein sequence ID" value="MFC5604262.1"/>
    <property type="molecule type" value="Genomic_DNA"/>
</dbReference>
<feature type="repeat" description="TPR" evidence="1">
    <location>
        <begin position="273"/>
        <end position="306"/>
    </location>
</feature>
<dbReference type="InterPro" id="IPR011990">
    <property type="entry name" value="TPR-like_helical_dom_sf"/>
</dbReference>
<comment type="caution">
    <text evidence="3">The sequence shown here is derived from an EMBL/GenBank/DDBJ whole genome shotgun (WGS) entry which is preliminary data.</text>
</comment>
<feature type="domain" description="HTH cro/C1-type" evidence="2">
    <location>
        <begin position="7"/>
        <end position="60"/>
    </location>
</feature>
<dbReference type="InterPro" id="IPR019734">
    <property type="entry name" value="TPR_rpt"/>
</dbReference>
<dbReference type="InterPro" id="IPR010982">
    <property type="entry name" value="Lambda_DNA-bd_dom_sf"/>
</dbReference>
<keyword evidence="1" id="KW-0802">TPR repeat</keyword>
<reference evidence="4" key="1">
    <citation type="journal article" date="2019" name="Int. J. Syst. Evol. Microbiol.">
        <title>The Global Catalogue of Microorganisms (GCM) 10K type strain sequencing project: providing services to taxonomists for standard genome sequencing and annotation.</title>
        <authorList>
            <consortium name="The Broad Institute Genomics Platform"/>
            <consortium name="The Broad Institute Genome Sequencing Center for Infectious Disease"/>
            <person name="Wu L."/>
            <person name="Ma J."/>
        </authorList>
    </citation>
    <scope>NUCLEOTIDE SEQUENCE [LARGE SCALE GENOMIC DNA]</scope>
    <source>
        <strain evidence="4">KACC 11299</strain>
    </source>
</reference>
<accession>A0ABW0TZX9</accession>
<dbReference type="PANTHER" id="PTHR37038:SF14">
    <property type="entry name" value="TRANSCRIPTIONAL ACTIVATOR"/>
    <property type="match status" value="1"/>
</dbReference>
<evidence type="ECO:0000313" key="3">
    <source>
        <dbReference type="EMBL" id="MFC5604262.1"/>
    </source>
</evidence>
<evidence type="ECO:0000259" key="2">
    <source>
        <dbReference type="PROSITE" id="PS50943"/>
    </source>
</evidence>
<dbReference type="InterPro" id="IPR001387">
    <property type="entry name" value="Cro/C1-type_HTH"/>
</dbReference>
<dbReference type="RefSeq" id="WP_381445836.1">
    <property type="nucleotide sequence ID" value="NZ_JBHSNP010000027.1"/>
</dbReference>
<dbReference type="Pfam" id="PF01381">
    <property type="entry name" value="HTH_3"/>
    <property type="match status" value="1"/>
</dbReference>
<dbReference type="Gene3D" id="1.25.40.10">
    <property type="entry name" value="Tetratricopeptide repeat domain"/>
    <property type="match status" value="1"/>
</dbReference>
<sequence>MKIGHLIRAERVRQDMKQVVLAKGICTPSYLSKIERNQIEPSDDIAEMLMERLGMDPEKLQETDEETEIEFEKMLMETYREVMTERDLNFTKEKLEYLKQNVPLFENDSLHFTYSLITFRFNLILRFDSEKLKQEIELLEESSDNFDAYQLYLFQLNKGLYYYNTGNRKMAIQYFELILDKLESLPIGEWEKAEFNYIISVFYMADGHTFNSIDHARRALNFFRENLMMSRVSDCYILIGISYKRSDKFQDALEAYSKAMQISEDFNLPNEKGIIYHNLGTLNSSMGNSKQAIEYYNKSIDHKTDPSEKLITILSLIEEYSKTEKKELVNYWAEKGIALYNQLADENQISYLHHFGLYKSLHSKEGLSVEIAEAAIQHFKDIQNFRYIHKYCISLAEWYYNNRKYKLSSIFYREANRYGYIYRKIENWEDI</sequence>
<evidence type="ECO:0000313" key="4">
    <source>
        <dbReference type="Proteomes" id="UP001596071"/>
    </source>
</evidence>
<dbReference type="Proteomes" id="UP001596071">
    <property type="component" value="Unassembled WGS sequence"/>
</dbReference>
<dbReference type="Pfam" id="PF13181">
    <property type="entry name" value="TPR_8"/>
    <property type="match status" value="1"/>
</dbReference>
<organism evidence="3 4">
    <name type="scientific">Sporosarcina koreensis</name>
    <dbReference type="NCBI Taxonomy" id="334735"/>
    <lineage>
        <taxon>Bacteria</taxon>
        <taxon>Bacillati</taxon>
        <taxon>Bacillota</taxon>
        <taxon>Bacilli</taxon>
        <taxon>Bacillales</taxon>
        <taxon>Caryophanaceae</taxon>
        <taxon>Sporosarcina</taxon>
    </lineage>
</organism>
<dbReference type="SUPFAM" id="SSF48452">
    <property type="entry name" value="TPR-like"/>
    <property type="match status" value="2"/>
</dbReference>
<dbReference type="PROSITE" id="PS50943">
    <property type="entry name" value="HTH_CROC1"/>
    <property type="match status" value="1"/>
</dbReference>
<gene>
    <name evidence="3" type="ORF">ACFPTP_13615</name>
</gene>
<dbReference type="CDD" id="cd00093">
    <property type="entry name" value="HTH_XRE"/>
    <property type="match status" value="1"/>
</dbReference>
<dbReference type="SMART" id="SM00028">
    <property type="entry name" value="TPR"/>
    <property type="match status" value="3"/>
</dbReference>
<dbReference type="InterPro" id="IPR053163">
    <property type="entry name" value="HTH-type_regulator_Rgg"/>
</dbReference>
<dbReference type="SUPFAM" id="SSF47413">
    <property type="entry name" value="lambda repressor-like DNA-binding domains"/>
    <property type="match status" value="1"/>
</dbReference>
<dbReference type="Pfam" id="PF13424">
    <property type="entry name" value="TPR_12"/>
    <property type="match status" value="1"/>
</dbReference>
<protein>
    <submittedName>
        <fullName evidence="3">Tetratricopeptide repeat protein</fullName>
    </submittedName>
</protein>